<evidence type="ECO:0000256" key="9">
    <source>
        <dbReference type="ARBA" id="ARBA00023157"/>
    </source>
</evidence>
<evidence type="ECO:0000256" key="8">
    <source>
        <dbReference type="ARBA" id="ARBA00023136"/>
    </source>
</evidence>
<dbReference type="PANTHER" id="PTHR23277:SF106">
    <property type="entry name" value="NECTIN-1 ISOFORM X1-RELATED"/>
    <property type="match status" value="1"/>
</dbReference>
<feature type="chain" id="PRO_5028169269" evidence="12">
    <location>
        <begin position="32"/>
        <end position="387"/>
    </location>
</feature>
<evidence type="ECO:0000256" key="7">
    <source>
        <dbReference type="ARBA" id="ARBA00022989"/>
    </source>
</evidence>
<dbReference type="RefSeq" id="XP_028992262.1">
    <property type="nucleotide sequence ID" value="XM_029136429.3"/>
</dbReference>
<evidence type="ECO:0000256" key="12">
    <source>
        <dbReference type="SAM" id="SignalP"/>
    </source>
</evidence>
<dbReference type="GO" id="GO:0007157">
    <property type="term" value="P:heterophilic cell-cell adhesion via plasma membrane cell adhesion molecules"/>
    <property type="evidence" value="ECO:0007669"/>
    <property type="project" value="TreeGrafter"/>
</dbReference>
<feature type="domain" description="Ig-like" evidence="13">
    <location>
        <begin position="145"/>
        <end position="240"/>
    </location>
</feature>
<proteinExistence type="inferred from homology"/>
<evidence type="ECO:0000313" key="15">
    <source>
        <dbReference type="RefSeq" id="XP_028992262.1"/>
    </source>
</evidence>
<dbReference type="InterPro" id="IPR003599">
    <property type="entry name" value="Ig_sub"/>
</dbReference>
<evidence type="ECO:0000256" key="2">
    <source>
        <dbReference type="ARBA" id="ARBA00007810"/>
    </source>
</evidence>
<feature type="transmembrane region" description="Helical" evidence="11">
    <location>
        <begin position="334"/>
        <end position="358"/>
    </location>
</feature>
<keyword evidence="8 11" id="KW-0472">Membrane</keyword>
<evidence type="ECO:0000313" key="14">
    <source>
        <dbReference type="Proteomes" id="UP000515150"/>
    </source>
</evidence>
<dbReference type="GO" id="GO:0005912">
    <property type="term" value="C:adherens junction"/>
    <property type="evidence" value="ECO:0007669"/>
    <property type="project" value="TreeGrafter"/>
</dbReference>
<dbReference type="SMART" id="SM00406">
    <property type="entry name" value="IGv"/>
    <property type="match status" value="1"/>
</dbReference>
<evidence type="ECO:0000256" key="5">
    <source>
        <dbReference type="ARBA" id="ARBA00022737"/>
    </source>
</evidence>
<dbReference type="Proteomes" id="UP000515150">
    <property type="component" value="Chromosome 21"/>
</dbReference>
<sequence>MKGIIKSCHKRFFPGILLFLLLLNLSWTVEAVRVVGGNVSVVLGESATLPCHLFDTTETLTQISWQRMTKGKPENGNFITIMADKTHNTNGADYRFRNIGNFTKYDGTLQLSDATLLDEGSYSCIFTLFPSGNFRTDVTLNLLVPPVVTVEDDAPLLGGEEASLATCTAAGSRPPAEVKWIMGSLEGSVRSTTTSTLHDNGTTTTVSSLLGVPTRDVNQRLVRCVVTSAALTQAKSLPFTLQVFFSPTTVNITERSDNSFECMTEANPAASFTWSRADKSWPQSGVTVVGPTLQFVRNTAGVNGLYQCEASNQYGRSHGNFYVHVTSGSCTVCWVLFSLLLVLFLPLVLLHGTTFFIFRPKQREESPAWMQPVPTEDEAVKLMFNVN</sequence>
<keyword evidence="7 11" id="KW-1133">Transmembrane helix</keyword>
<dbReference type="InterPro" id="IPR013106">
    <property type="entry name" value="Ig_V-set"/>
</dbReference>
<evidence type="ECO:0000256" key="1">
    <source>
        <dbReference type="ARBA" id="ARBA00004167"/>
    </source>
</evidence>
<dbReference type="Pfam" id="PF13927">
    <property type="entry name" value="Ig_3"/>
    <property type="match status" value="1"/>
</dbReference>
<dbReference type="InterPro" id="IPR013783">
    <property type="entry name" value="Ig-like_fold"/>
</dbReference>
<feature type="domain" description="Ig-like" evidence="13">
    <location>
        <begin position="14"/>
        <end position="141"/>
    </location>
</feature>
<dbReference type="PANTHER" id="PTHR23277">
    <property type="entry name" value="NECTIN-RELATED"/>
    <property type="match status" value="1"/>
</dbReference>
<dbReference type="InterPro" id="IPR007110">
    <property type="entry name" value="Ig-like_dom"/>
</dbReference>
<evidence type="ECO:0000256" key="4">
    <source>
        <dbReference type="ARBA" id="ARBA00022729"/>
    </source>
</evidence>
<dbReference type="SUPFAM" id="SSF48726">
    <property type="entry name" value="Immunoglobulin"/>
    <property type="match status" value="3"/>
</dbReference>
<dbReference type="Pfam" id="PF08205">
    <property type="entry name" value="C2-set_2"/>
    <property type="match status" value="1"/>
</dbReference>
<dbReference type="Gene3D" id="2.60.40.10">
    <property type="entry name" value="Immunoglobulins"/>
    <property type="match status" value="3"/>
</dbReference>
<dbReference type="GeneID" id="114847081"/>
<gene>
    <name evidence="15" type="primary">LOC114847081</name>
</gene>
<reference evidence="15" key="1">
    <citation type="submission" date="2025-08" db="UniProtKB">
        <authorList>
            <consortium name="RefSeq"/>
        </authorList>
    </citation>
    <scope>IDENTIFICATION</scope>
</reference>
<accession>A0A6P7LCY8</accession>
<keyword evidence="14" id="KW-1185">Reference proteome</keyword>
<dbReference type="SMART" id="SM00409">
    <property type="entry name" value="IG"/>
    <property type="match status" value="2"/>
</dbReference>
<comment type="subcellular location">
    <subcellularLocation>
        <location evidence="1">Membrane</location>
        <topology evidence="1">Single-pass membrane protein</topology>
    </subcellularLocation>
</comment>
<dbReference type="AlphaFoldDB" id="A0A6P7LCY8"/>
<dbReference type="InterPro" id="IPR013162">
    <property type="entry name" value="CD80_C2-set"/>
</dbReference>
<organism evidence="14 15">
    <name type="scientific">Betta splendens</name>
    <name type="common">Siamese fighting fish</name>
    <dbReference type="NCBI Taxonomy" id="158456"/>
    <lineage>
        <taxon>Eukaryota</taxon>
        <taxon>Metazoa</taxon>
        <taxon>Chordata</taxon>
        <taxon>Craniata</taxon>
        <taxon>Vertebrata</taxon>
        <taxon>Euteleostomi</taxon>
        <taxon>Actinopterygii</taxon>
        <taxon>Neopterygii</taxon>
        <taxon>Teleostei</taxon>
        <taxon>Neoteleostei</taxon>
        <taxon>Acanthomorphata</taxon>
        <taxon>Anabantaria</taxon>
        <taxon>Anabantiformes</taxon>
        <taxon>Anabantoidei</taxon>
        <taxon>Osphronemidae</taxon>
        <taxon>Betta</taxon>
    </lineage>
</organism>
<evidence type="ECO:0000256" key="10">
    <source>
        <dbReference type="ARBA" id="ARBA00023180"/>
    </source>
</evidence>
<evidence type="ECO:0000256" key="3">
    <source>
        <dbReference type="ARBA" id="ARBA00022692"/>
    </source>
</evidence>
<feature type="signal peptide" evidence="12">
    <location>
        <begin position="1"/>
        <end position="31"/>
    </location>
</feature>
<evidence type="ECO:0000259" key="13">
    <source>
        <dbReference type="PROSITE" id="PS50835"/>
    </source>
</evidence>
<protein>
    <submittedName>
        <fullName evidence="15">Nectin-3-like isoform X2</fullName>
    </submittedName>
</protein>
<keyword evidence="4 12" id="KW-0732">Signal</keyword>
<keyword evidence="3 11" id="KW-0812">Transmembrane</keyword>
<evidence type="ECO:0000256" key="6">
    <source>
        <dbReference type="ARBA" id="ARBA00022889"/>
    </source>
</evidence>
<evidence type="ECO:0000256" key="11">
    <source>
        <dbReference type="SAM" id="Phobius"/>
    </source>
</evidence>
<comment type="similarity">
    <text evidence="2">Belongs to the nectin family.</text>
</comment>
<feature type="domain" description="Ig-like" evidence="13">
    <location>
        <begin position="247"/>
        <end position="326"/>
    </location>
</feature>
<dbReference type="InterPro" id="IPR036179">
    <property type="entry name" value="Ig-like_dom_sf"/>
</dbReference>
<keyword evidence="5" id="KW-0677">Repeat</keyword>
<name>A0A6P7LCY8_BETSP</name>
<keyword evidence="10" id="KW-0325">Glycoprotein</keyword>
<keyword evidence="9" id="KW-1015">Disulfide bond</keyword>
<dbReference type="PROSITE" id="PS50835">
    <property type="entry name" value="IG_LIKE"/>
    <property type="match status" value="3"/>
</dbReference>
<keyword evidence="6" id="KW-0130">Cell adhesion</keyword>
<dbReference type="GO" id="GO:0007156">
    <property type="term" value="P:homophilic cell adhesion via plasma membrane adhesion molecules"/>
    <property type="evidence" value="ECO:0007669"/>
    <property type="project" value="TreeGrafter"/>
</dbReference>
<dbReference type="Pfam" id="PF07686">
    <property type="entry name" value="V-set"/>
    <property type="match status" value="1"/>
</dbReference>
<dbReference type="InterPro" id="IPR051427">
    <property type="entry name" value="Nectin/Nectin-like"/>
</dbReference>
<dbReference type="GO" id="GO:0016020">
    <property type="term" value="C:membrane"/>
    <property type="evidence" value="ECO:0007669"/>
    <property type="project" value="UniProtKB-SubCell"/>
</dbReference>